<dbReference type="AlphaFoldDB" id="A0A0A1TYL7"/>
<name>A0A0A1TYL7_ENTIV</name>
<dbReference type="EMBL" id="KB207254">
    <property type="protein sequence ID" value="ELP83614.1"/>
    <property type="molecule type" value="Genomic_DNA"/>
</dbReference>
<keyword evidence="2" id="KW-1185">Reference proteome</keyword>
<proteinExistence type="predicted"/>
<evidence type="ECO:0000313" key="2">
    <source>
        <dbReference type="Proteomes" id="UP000014680"/>
    </source>
</evidence>
<evidence type="ECO:0000313" key="1">
    <source>
        <dbReference type="EMBL" id="ELP83614.1"/>
    </source>
</evidence>
<feature type="non-terminal residue" evidence="1">
    <location>
        <position position="83"/>
    </location>
</feature>
<dbReference type="VEuPathDB" id="AmoebaDB:EIN_416730"/>
<dbReference type="Proteomes" id="UP000014680">
    <property type="component" value="Unassembled WGS sequence"/>
</dbReference>
<protein>
    <submittedName>
        <fullName evidence="1">Uncharacterized protein</fullName>
    </submittedName>
</protein>
<sequence length="83" mass="9353">MTYYTYQQVPVVPFVAQVPVQQIPYCQQNLGYTVPNPTYALPYQVIQPVYQQAPATIGGYPCSNPTYPIAPSYIAGFKWMPKC</sequence>
<organism evidence="1 2">
    <name type="scientific">Entamoeba invadens IP1</name>
    <dbReference type="NCBI Taxonomy" id="370355"/>
    <lineage>
        <taxon>Eukaryota</taxon>
        <taxon>Amoebozoa</taxon>
        <taxon>Evosea</taxon>
        <taxon>Archamoebae</taxon>
        <taxon>Mastigamoebida</taxon>
        <taxon>Entamoebidae</taxon>
        <taxon>Entamoeba</taxon>
    </lineage>
</organism>
<reference evidence="1 2" key="1">
    <citation type="submission" date="2012-10" db="EMBL/GenBank/DDBJ databases">
        <authorList>
            <person name="Zafar N."/>
            <person name="Inman J."/>
            <person name="Hall N."/>
            <person name="Lorenzi H."/>
            <person name="Caler E."/>
        </authorList>
    </citation>
    <scope>NUCLEOTIDE SEQUENCE [LARGE SCALE GENOMIC DNA]</scope>
    <source>
        <strain evidence="1 2">IP1</strain>
    </source>
</reference>
<dbReference type="RefSeq" id="XP_004182960.1">
    <property type="nucleotide sequence ID" value="XM_004182912.1"/>
</dbReference>
<dbReference type="KEGG" id="eiv:EIN_416730"/>
<accession>A0A0A1TYL7</accession>
<gene>
    <name evidence="1" type="ORF">EIN_416730</name>
</gene>
<feature type="non-terminal residue" evidence="1">
    <location>
        <position position="1"/>
    </location>
</feature>
<dbReference type="GeneID" id="14882584"/>